<dbReference type="AlphaFoldDB" id="A0A4C1Y729"/>
<name>A0A4C1Y729_EUMVA</name>
<evidence type="ECO:0000313" key="1">
    <source>
        <dbReference type="EMBL" id="GBP70632.1"/>
    </source>
</evidence>
<reference evidence="1 2" key="1">
    <citation type="journal article" date="2019" name="Commun. Biol.">
        <title>The bagworm genome reveals a unique fibroin gene that provides high tensile strength.</title>
        <authorList>
            <person name="Kono N."/>
            <person name="Nakamura H."/>
            <person name="Ohtoshi R."/>
            <person name="Tomita M."/>
            <person name="Numata K."/>
            <person name="Arakawa K."/>
        </authorList>
    </citation>
    <scope>NUCLEOTIDE SEQUENCE [LARGE SCALE GENOMIC DNA]</scope>
</reference>
<protein>
    <submittedName>
        <fullName evidence="1">Uncharacterized protein</fullName>
    </submittedName>
</protein>
<keyword evidence="2" id="KW-1185">Reference proteome</keyword>
<proteinExistence type="predicted"/>
<accession>A0A4C1Y729</accession>
<gene>
    <name evidence="1" type="ORF">EVAR_98212_1</name>
</gene>
<organism evidence="1 2">
    <name type="scientific">Eumeta variegata</name>
    <name type="common">Bagworm moth</name>
    <name type="synonym">Eumeta japonica</name>
    <dbReference type="NCBI Taxonomy" id="151549"/>
    <lineage>
        <taxon>Eukaryota</taxon>
        <taxon>Metazoa</taxon>
        <taxon>Ecdysozoa</taxon>
        <taxon>Arthropoda</taxon>
        <taxon>Hexapoda</taxon>
        <taxon>Insecta</taxon>
        <taxon>Pterygota</taxon>
        <taxon>Neoptera</taxon>
        <taxon>Endopterygota</taxon>
        <taxon>Lepidoptera</taxon>
        <taxon>Glossata</taxon>
        <taxon>Ditrysia</taxon>
        <taxon>Tineoidea</taxon>
        <taxon>Psychidae</taxon>
        <taxon>Oiketicinae</taxon>
        <taxon>Eumeta</taxon>
    </lineage>
</organism>
<dbReference type="EMBL" id="BGZK01001081">
    <property type="protein sequence ID" value="GBP70632.1"/>
    <property type="molecule type" value="Genomic_DNA"/>
</dbReference>
<dbReference type="Proteomes" id="UP000299102">
    <property type="component" value="Unassembled WGS sequence"/>
</dbReference>
<sequence>MISHYTSGAGESAAFGHFHWRPRASAALAARSATPGAAVCFDIRSCRARYKLVPTRTDLLRTPDTCARTLRVRGPHFQKLL</sequence>
<comment type="caution">
    <text evidence="1">The sequence shown here is derived from an EMBL/GenBank/DDBJ whole genome shotgun (WGS) entry which is preliminary data.</text>
</comment>
<evidence type="ECO:0000313" key="2">
    <source>
        <dbReference type="Proteomes" id="UP000299102"/>
    </source>
</evidence>